<dbReference type="AlphaFoldDB" id="A0A154BVM2"/>
<evidence type="ECO:0000313" key="1">
    <source>
        <dbReference type="EMBL" id="KYZ78073.1"/>
    </source>
</evidence>
<proteinExistence type="predicted"/>
<evidence type="ECO:0000313" key="2">
    <source>
        <dbReference type="Proteomes" id="UP000076268"/>
    </source>
</evidence>
<organism evidence="1 2">
    <name type="scientific">Anaerosporomusa subterranea</name>
    <dbReference type="NCBI Taxonomy" id="1794912"/>
    <lineage>
        <taxon>Bacteria</taxon>
        <taxon>Bacillati</taxon>
        <taxon>Bacillota</taxon>
        <taxon>Negativicutes</taxon>
        <taxon>Acetonemataceae</taxon>
        <taxon>Anaerosporomusa</taxon>
    </lineage>
</organism>
<dbReference type="Proteomes" id="UP000076268">
    <property type="component" value="Unassembled WGS sequence"/>
</dbReference>
<protein>
    <recommendedName>
        <fullName evidence="3">Nitrogenase</fullName>
    </recommendedName>
</protein>
<comment type="caution">
    <text evidence="1">The sequence shown here is derived from an EMBL/GenBank/DDBJ whole genome shotgun (WGS) entry which is preliminary data.</text>
</comment>
<dbReference type="STRING" id="1794912.AXX12_00565"/>
<name>A0A154BVM2_ANASB</name>
<accession>A0A154BVM2</accession>
<dbReference type="Pfam" id="PF09582">
    <property type="entry name" value="AnfO_nitrog"/>
    <property type="match status" value="1"/>
</dbReference>
<keyword evidence="2" id="KW-1185">Reference proteome</keyword>
<dbReference type="EMBL" id="LSGP01000001">
    <property type="protein sequence ID" value="KYZ78073.1"/>
    <property type="molecule type" value="Genomic_DNA"/>
</dbReference>
<dbReference type="OrthoDB" id="200286at2"/>
<gene>
    <name evidence="1" type="ORF">AXX12_00565</name>
</gene>
<dbReference type="InterPro" id="IPR014287">
    <property type="entry name" value="Nase_Fe-Fe_AnfO"/>
</dbReference>
<reference evidence="1 2" key="1">
    <citation type="submission" date="2016-02" db="EMBL/GenBank/DDBJ databases">
        <title>Anaerosporomusa subterraneum gen. nov., sp. nov., a spore-forming obligate anaerobe isolated from saprolite.</title>
        <authorList>
            <person name="Choi J.K."/>
            <person name="Shah M."/>
            <person name="Yee N."/>
        </authorList>
    </citation>
    <scope>NUCLEOTIDE SEQUENCE [LARGE SCALE GENOMIC DNA]</scope>
    <source>
        <strain evidence="1 2">RU4</strain>
    </source>
</reference>
<dbReference type="RefSeq" id="WP_066236719.1">
    <property type="nucleotide sequence ID" value="NZ_LSGP01000001.1"/>
</dbReference>
<evidence type="ECO:0008006" key="3">
    <source>
        <dbReference type="Google" id="ProtNLM"/>
    </source>
</evidence>
<sequence>MNKVIAIHVGPTGETTSLNQPGKLLLFQKKRDTWHVGSERSFALNQDKGLREMRKQMAELLASLEECKVIVAGSITGVPYYELERAGFSIWEFDGKPADFLDYVLDKEEEADKEAAVSEVVRLPVPEELGNGVFRISIKQIQELDTGLTSKQALMPLLRRTGWYRIEVLCNHIPPWLEAEVMAGSMVCETKKTSPGDVLLTLYKQVCGG</sequence>